<gene>
    <name evidence="9" type="ORF">GCM10022239_11190</name>
</gene>
<dbReference type="SUPFAM" id="SSF81653">
    <property type="entry name" value="Calcium ATPase, transduction domain A"/>
    <property type="match status" value="1"/>
</dbReference>
<dbReference type="Pfam" id="PF00122">
    <property type="entry name" value="E1-E2_ATPase"/>
    <property type="match status" value="1"/>
</dbReference>
<dbReference type="InterPro" id="IPR008250">
    <property type="entry name" value="ATPase_P-typ_transduc_dom_A_sf"/>
</dbReference>
<dbReference type="PROSITE" id="PS00154">
    <property type="entry name" value="ATPASE_E1_E2"/>
    <property type="match status" value="1"/>
</dbReference>
<name>A0ABP7FG11_9MICO</name>
<dbReference type="Gene3D" id="1.20.1110.10">
    <property type="entry name" value="Calcium-transporting ATPase, transmembrane domain"/>
    <property type="match status" value="1"/>
</dbReference>
<dbReference type="Gene3D" id="3.40.1110.10">
    <property type="entry name" value="Calcium-transporting ATPase, cytoplasmic domain N"/>
    <property type="match status" value="1"/>
</dbReference>
<feature type="transmembrane region" description="Helical" evidence="6">
    <location>
        <begin position="229"/>
        <end position="247"/>
    </location>
</feature>
<dbReference type="InterPro" id="IPR059000">
    <property type="entry name" value="ATPase_P-type_domA"/>
</dbReference>
<keyword evidence="6" id="KW-0067">ATP-binding</keyword>
<proteinExistence type="inferred from homology"/>
<sequence>MTGRRKFWIAAASGALLLVALGFHLGSVAPGRDPALIVAAVVAGVPTAMRAFQALRAKAFSIDLLVTIAVVGALIIGEYVEAAVVAFLFIFGAWLEARTLEKTRRSLRDLVDLAPQVAQVRRDGETVTVAAEDVIPGDRVLVHSGGTIAVDGTIEFGRAHVNQATITGEPLPVSLTVGDPVFSGTIVDSGYLEIVADRVGEETTFSRIIELVEEAQETKTRAQRFLDRFAGIYTPAIVVLAVIVFIVTRDIEFALTFLVIACPGALVISTPVSMVAGLGNGARHGVLMKGGDALERLSKVDTIVFDKTGTLTQGVPRVTEVLAVGGDEERMLRLAAGLEVASEHPLGRTIVDEAESRRLVLPGTPRDVDVIKGGGIRGIVDGRLIAIGSRRVLSTGGAHLSPDAANSPASSPSPIGSAPTPAPPSPNFGTAV</sequence>
<keyword evidence="4 6" id="KW-1133">Transmembrane helix</keyword>
<evidence type="ECO:0000313" key="9">
    <source>
        <dbReference type="EMBL" id="GAA3737179.1"/>
    </source>
</evidence>
<comment type="similarity">
    <text evidence="2 6">Belongs to the cation transport ATPase (P-type) (TC 3.A.3) family. Type IB subfamily.</text>
</comment>
<evidence type="ECO:0000256" key="6">
    <source>
        <dbReference type="RuleBase" id="RU362081"/>
    </source>
</evidence>
<organism evidence="9 10">
    <name type="scientific">Leifsonella bigeumensis</name>
    <dbReference type="NCBI Taxonomy" id="433643"/>
    <lineage>
        <taxon>Bacteria</taxon>
        <taxon>Bacillati</taxon>
        <taxon>Actinomycetota</taxon>
        <taxon>Actinomycetes</taxon>
        <taxon>Micrococcales</taxon>
        <taxon>Microbacteriaceae</taxon>
        <taxon>Leifsonella</taxon>
    </lineage>
</organism>
<dbReference type="NCBIfam" id="TIGR01494">
    <property type="entry name" value="ATPase_P-type"/>
    <property type="match status" value="1"/>
</dbReference>
<dbReference type="SUPFAM" id="SSF81660">
    <property type="entry name" value="Metal cation-transporting ATPase, ATP-binding domain N"/>
    <property type="match status" value="1"/>
</dbReference>
<dbReference type="InterPro" id="IPR023298">
    <property type="entry name" value="ATPase_P-typ_TM_dom_sf"/>
</dbReference>
<dbReference type="InterPro" id="IPR001757">
    <property type="entry name" value="P_typ_ATPase"/>
</dbReference>
<comment type="subcellular location">
    <subcellularLocation>
        <location evidence="1">Cell membrane</location>
        <topology evidence="1">Multi-pass membrane protein</topology>
    </subcellularLocation>
</comment>
<protein>
    <recommendedName>
        <fullName evidence="8">P-type ATPase A domain-containing protein</fullName>
    </recommendedName>
</protein>
<evidence type="ECO:0000256" key="2">
    <source>
        <dbReference type="ARBA" id="ARBA00006024"/>
    </source>
</evidence>
<keyword evidence="5 6" id="KW-0472">Membrane</keyword>
<feature type="transmembrane region" description="Helical" evidence="6">
    <location>
        <begin position="253"/>
        <end position="279"/>
    </location>
</feature>
<dbReference type="EMBL" id="BAABAE010000003">
    <property type="protein sequence ID" value="GAA3737179.1"/>
    <property type="molecule type" value="Genomic_DNA"/>
</dbReference>
<evidence type="ECO:0000256" key="7">
    <source>
        <dbReference type="SAM" id="MobiDB-lite"/>
    </source>
</evidence>
<feature type="transmembrane region" description="Helical" evidence="6">
    <location>
        <begin position="59"/>
        <end position="76"/>
    </location>
</feature>
<dbReference type="InterPro" id="IPR051014">
    <property type="entry name" value="Cation_Transport_ATPase_IB"/>
</dbReference>
<keyword evidence="6" id="KW-0479">Metal-binding</keyword>
<dbReference type="InterPro" id="IPR018303">
    <property type="entry name" value="ATPase_P-typ_P_site"/>
</dbReference>
<feature type="compositionally biased region" description="Low complexity" evidence="7">
    <location>
        <begin position="401"/>
        <end position="419"/>
    </location>
</feature>
<feature type="domain" description="P-type ATPase A" evidence="8">
    <location>
        <begin position="113"/>
        <end position="213"/>
    </location>
</feature>
<keyword evidence="6" id="KW-0547">Nucleotide-binding</keyword>
<dbReference type="RefSeq" id="WP_344754601.1">
    <property type="nucleotide sequence ID" value="NZ_BAABAE010000003.1"/>
</dbReference>
<keyword evidence="3 6" id="KW-0812">Transmembrane</keyword>
<evidence type="ECO:0000256" key="4">
    <source>
        <dbReference type="ARBA" id="ARBA00022989"/>
    </source>
</evidence>
<dbReference type="Pfam" id="PF00702">
    <property type="entry name" value="Hydrolase"/>
    <property type="match status" value="1"/>
</dbReference>
<keyword evidence="10" id="KW-1185">Reference proteome</keyword>
<dbReference type="Gene3D" id="2.70.150.10">
    <property type="entry name" value="Calcium-transporting ATPase, cytoplasmic transduction domain A"/>
    <property type="match status" value="1"/>
</dbReference>
<dbReference type="SUPFAM" id="SSF81665">
    <property type="entry name" value="Calcium ATPase, transmembrane domain M"/>
    <property type="match status" value="1"/>
</dbReference>
<evidence type="ECO:0000256" key="3">
    <source>
        <dbReference type="ARBA" id="ARBA00022692"/>
    </source>
</evidence>
<evidence type="ECO:0000259" key="8">
    <source>
        <dbReference type="Pfam" id="PF00122"/>
    </source>
</evidence>
<dbReference type="Proteomes" id="UP001501004">
    <property type="component" value="Unassembled WGS sequence"/>
</dbReference>
<evidence type="ECO:0000256" key="1">
    <source>
        <dbReference type="ARBA" id="ARBA00004651"/>
    </source>
</evidence>
<accession>A0ABP7FG11</accession>
<dbReference type="NCBIfam" id="TIGR01525">
    <property type="entry name" value="ATPase-IB_hvy"/>
    <property type="match status" value="1"/>
</dbReference>
<dbReference type="PANTHER" id="PTHR48085">
    <property type="entry name" value="CADMIUM/ZINC-TRANSPORTING ATPASE HMA2-RELATED"/>
    <property type="match status" value="1"/>
</dbReference>
<feature type="transmembrane region" description="Helical" evidence="6">
    <location>
        <begin position="7"/>
        <end position="29"/>
    </location>
</feature>
<dbReference type="InterPro" id="IPR027256">
    <property type="entry name" value="P-typ_ATPase_IB"/>
</dbReference>
<feature type="region of interest" description="Disordered" evidence="7">
    <location>
        <begin position="398"/>
        <end position="432"/>
    </location>
</feature>
<keyword evidence="6" id="KW-1003">Cell membrane</keyword>
<dbReference type="PANTHER" id="PTHR48085:SF5">
    <property type="entry name" value="CADMIUM_ZINC-TRANSPORTING ATPASE HMA4-RELATED"/>
    <property type="match status" value="1"/>
</dbReference>
<evidence type="ECO:0000313" key="10">
    <source>
        <dbReference type="Proteomes" id="UP001501004"/>
    </source>
</evidence>
<reference evidence="10" key="1">
    <citation type="journal article" date="2019" name="Int. J. Syst. Evol. Microbiol.">
        <title>The Global Catalogue of Microorganisms (GCM) 10K type strain sequencing project: providing services to taxonomists for standard genome sequencing and annotation.</title>
        <authorList>
            <consortium name="The Broad Institute Genomics Platform"/>
            <consortium name="The Broad Institute Genome Sequencing Center for Infectious Disease"/>
            <person name="Wu L."/>
            <person name="Ma J."/>
        </authorList>
    </citation>
    <scope>NUCLEOTIDE SEQUENCE [LARGE SCALE GENOMIC DNA]</scope>
    <source>
        <strain evidence="10">JCM 16949</strain>
    </source>
</reference>
<comment type="caution">
    <text evidence="9">The sequence shown here is derived from an EMBL/GenBank/DDBJ whole genome shotgun (WGS) entry which is preliminary data.</text>
</comment>
<dbReference type="InterPro" id="IPR023299">
    <property type="entry name" value="ATPase_P-typ_cyto_dom_N"/>
</dbReference>
<evidence type="ECO:0000256" key="5">
    <source>
        <dbReference type="ARBA" id="ARBA00023136"/>
    </source>
</evidence>